<evidence type="ECO:0000256" key="1">
    <source>
        <dbReference type="SAM" id="MobiDB-lite"/>
    </source>
</evidence>
<dbReference type="EMBL" id="JABEZX010000006">
    <property type="protein sequence ID" value="MBA0557768.1"/>
    <property type="molecule type" value="Genomic_DNA"/>
</dbReference>
<evidence type="ECO:0000313" key="3">
    <source>
        <dbReference type="Proteomes" id="UP000593572"/>
    </source>
</evidence>
<accession>A0A7J8LZ78</accession>
<feature type="compositionally biased region" description="Polar residues" evidence="1">
    <location>
        <begin position="1"/>
        <end position="20"/>
    </location>
</feature>
<organism evidence="2 3">
    <name type="scientific">Gossypium lobatum</name>
    <dbReference type="NCBI Taxonomy" id="34289"/>
    <lineage>
        <taxon>Eukaryota</taxon>
        <taxon>Viridiplantae</taxon>
        <taxon>Streptophyta</taxon>
        <taxon>Embryophyta</taxon>
        <taxon>Tracheophyta</taxon>
        <taxon>Spermatophyta</taxon>
        <taxon>Magnoliopsida</taxon>
        <taxon>eudicotyledons</taxon>
        <taxon>Gunneridae</taxon>
        <taxon>Pentapetalae</taxon>
        <taxon>rosids</taxon>
        <taxon>malvids</taxon>
        <taxon>Malvales</taxon>
        <taxon>Malvaceae</taxon>
        <taxon>Malvoideae</taxon>
        <taxon>Gossypium</taxon>
    </lineage>
</organism>
<reference evidence="2 3" key="1">
    <citation type="journal article" date="2019" name="Genome Biol. Evol.">
        <title>Insights into the evolution of the New World diploid cottons (Gossypium, subgenus Houzingenia) based on genome sequencing.</title>
        <authorList>
            <person name="Grover C.E."/>
            <person name="Arick M.A. 2nd"/>
            <person name="Thrash A."/>
            <person name="Conover J.L."/>
            <person name="Sanders W.S."/>
            <person name="Peterson D.G."/>
            <person name="Frelichowski J.E."/>
            <person name="Scheffler J.A."/>
            <person name="Scheffler B.E."/>
            <person name="Wendel J.F."/>
        </authorList>
    </citation>
    <scope>NUCLEOTIDE SEQUENCE [LARGE SCALE GENOMIC DNA]</scope>
    <source>
        <strain evidence="2">157</strain>
        <tissue evidence="2">Leaf</tissue>
    </source>
</reference>
<name>A0A7J8LZ78_9ROSI</name>
<proteinExistence type="predicted"/>
<comment type="caution">
    <text evidence="2">The sequence shown here is derived from an EMBL/GenBank/DDBJ whole genome shotgun (WGS) entry which is preliminary data.</text>
</comment>
<feature type="region of interest" description="Disordered" evidence="1">
    <location>
        <begin position="1"/>
        <end position="35"/>
    </location>
</feature>
<dbReference type="Proteomes" id="UP000593572">
    <property type="component" value="Unassembled WGS sequence"/>
</dbReference>
<dbReference type="AlphaFoldDB" id="A0A7J8LZ78"/>
<gene>
    <name evidence="2" type="ORF">Golob_014812</name>
</gene>
<evidence type="ECO:0000313" key="2">
    <source>
        <dbReference type="EMBL" id="MBA0557768.1"/>
    </source>
</evidence>
<protein>
    <submittedName>
        <fullName evidence="2">Uncharacterized protein</fullName>
    </submittedName>
</protein>
<sequence length="63" mass="6830">MDVLATESQSLKPNQDGSTSSKREKKKISDESEQISTSITDTVIFLGENIKTVGLELSRSIAS</sequence>
<keyword evidence="3" id="KW-1185">Reference proteome</keyword>